<protein>
    <submittedName>
        <fullName evidence="1">Cyclase family protein</fullName>
    </submittedName>
</protein>
<dbReference type="EMBL" id="AP011841">
    <property type="protein sequence ID" value="BAJ47578.1"/>
    <property type="molecule type" value="Genomic_DNA"/>
</dbReference>
<evidence type="ECO:0000313" key="2">
    <source>
        <dbReference type="EMBL" id="BAJ50376.1"/>
    </source>
</evidence>
<proteinExistence type="predicted"/>
<dbReference type="BioCyc" id="CCAL311458:G131R-523-MONOMER"/>
<dbReference type="KEGG" id="csu:CSUB_C0515"/>
<dbReference type="EMBL" id="BA000048">
    <property type="protein sequence ID" value="BAJ50376.1"/>
    <property type="molecule type" value="Genomic_DNA"/>
</dbReference>
<dbReference type="STRING" id="311458.CSUB_C0515"/>
<dbReference type="InterPro" id="IPR037175">
    <property type="entry name" value="KFase_sf"/>
</dbReference>
<dbReference type="PANTHER" id="PTHR31118">
    <property type="entry name" value="CYCLASE-LIKE PROTEIN 2"/>
    <property type="match status" value="1"/>
</dbReference>
<dbReference type="InterPro" id="IPR007325">
    <property type="entry name" value="KFase/CYL"/>
</dbReference>
<evidence type="ECO:0000313" key="3">
    <source>
        <dbReference type="Proteomes" id="UP000008120"/>
    </source>
</evidence>
<name>E6N5K9_CALS0</name>
<accession>E6N5K9</accession>
<dbReference type="PANTHER" id="PTHR31118:SF12">
    <property type="entry name" value="CYCLASE-LIKE PROTEIN 2"/>
    <property type="match status" value="1"/>
</dbReference>
<dbReference type="AlphaFoldDB" id="E6N5K9"/>
<reference evidence="1 3" key="1">
    <citation type="journal article" date="2005" name="Environ. Microbiol.">
        <title>Genetic and functional properties of uncultivated thermophilic crenarchaeotes from a subsurface gold mine as revealed by analysis of genome fragments.</title>
        <authorList>
            <person name="Nunoura T."/>
            <person name="Hirayama H."/>
            <person name="Takami H."/>
            <person name="Oida H."/>
            <person name="Nishi S."/>
            <person name="Shimamura S."/>
            <person name="Suzuki Y."/>
            <person name="Inagaki F."/>
            <person name="Takai K."/>
            <person name="Nealson K.H."/>
            <person name="Horikoshi K."/>
        </authorList>
    </citation>
    <scope>NUCLEOTIDE SEQUENCE [LARGE SCALE GENOMIC DNA]</scope>
</reference>
<dbReference type="Gene3D" id="3.50.30.50">
    <property type="entry name" value="Putative cyclase"/>
    <property type="match status" value="1"/>
</dbReference>
<evidence type="ECO:0000313" key="1">
    <source>
        <dbReference type="EMBL" id="BAJ47578.1"/>
    </source>
</evidence>
<dbReference type="GO" id="GO:0004061">
    <property type="term" value="F:arylformamidase activity"/>
    <property type="evidence" value="ECO:0007669"/>
    <property type="project" value="InterPro"/>
</dbReference>
<organism evidence="1 3">
    <name type="scientific">Caldiarchaeum subterraneum</name>
    <dbReference type="NCBI Taxonomy" id="311458"/>
    <lineage>
        <taxon>Archaea</taxon>
        <taxon>Nitrososphaerota</taxon>
        <taxon>Candidatus Caldarchaeales</taxon>
        <taxon>Candidatus Caldarchaeaceae</taxon>
        <taxon>Candidatus Caldarchaeum</taxon>
    </lineage>
</organism>
<sequence>MSPSSCDGEYLYHPTHISLSVSSSSVLDLSKVKIYDLSQPTSTKAPPFMWYPPFKATWIKRLSEHNVNAMYIEGPLHHGTHFDGQLHFMTGGKDIASIDINYFIGEGVVVDISRKVGDYDIYTPETIEGAAKEAGLEIRPDDILIIYTGYSRYAWCGQEPDEVRYICKHPGPDVRFAKWCIEKKIRWLGVDAASQDHPLNTIIRRARPDLVAEAEKKWGKKIDELMPWPENYQVMHTMLFPKMILHAENLGGDIDKVANKRCLIMAPPFKFEGGESAYCRVIAITPAK</sequence>
<dbReference type="Proteomes" id="UP000008120">
    <property type="component" value="Chromosome"/>
</dbReference>
<dbReference type="GO" id="GO:0019441">
    <property type="term" value="P:L-tryptophan catabolic process to kynurenine"/>
    <property type="evidence" value="ECO:0007669"/>
    <property type="project" value="InterPro"/>
</dbReference>
<reference evidence="1 3" key="2">
    <citation type="journal article" date="2011" name="Nucleic Acids Res.">
        <title>Insights into the evolution of Archaea and eukaryotic protein modifier systems revealed by the genome of a novel archaeal group.</title>
        <authorList>
            <person name="Nunoura T."/>
            <person name="Takaki Y."/>
            <person name="Kakuta J."/>
            <person name="Nishi S."/>
            <person name="Sugahara J."/>
            <person name="Kazama H."/>
            <person name="Chee G."/>
            <person name="Hattori M."/>
            <person name="Kanai A."/>
            <person name="Atomi H."/>
            <person name="Takai K."/>
            <person name="Takami H."/>
        </authorList>
    </citation>
    <scope>NUCLEOTIDE SEQUENCE [LARGE SCALE GENOMIC DNA]</scope>
</reference>
<dbReference type="SUPFAM" id="SSF102198">
    <property type="entry name" value="Putative cyclase"/>
    <property type="match status" value="1"/>
</dbReference>
<dbReference type="Pfam" id="PF04199">
    <property type="entry name" value="Cyclase"/>
    <property type="match status" value="1"/>
</dbReference>
<gene>
    <name evidence="2" type="ORF">CSUB_C0515</name>
    <name evidence="1" type="ORF">HGMM_F52E01C23</name>
</gene>